<dbReference type="SUPFAM" id="SSF47175">
    <property type="entry name" value="Cytochromes"/>
    <property type="match status" value="1"/>
</dbReference>
<gene>
    <name evidence="7" type="ORF">LNV07_08080</name>
</gene>
<sequence length="159" mass="16739">MEKRKLLIAASCVASMVGLCAALPAHAQFQKPEHAIKYRQSSMSILATHFGRIAAMANGKVPFDAKAVAANAEVVSMIAKLPLAAFGEGTDKGLPTRAKPEIWKESAKFKEASDKMIGEIAKLDAAAKGGNLDQIKAAVGGVGQSCKACHDSFQNDDLK</sequence>
<protein>
    <submittedName>
        <fullName evidence="7">Cytochrome c</fullName>
    </submittedName>
</protein>
<feature type="chain" id="PRO_5045642358" evidence="6">
    <location>
        <begin position="28"/>
        <end position="159"/>
    </location>
</feature>
<accession>A0ABT2YDD4</accession>
<dbReference type="PIRSF" id="PIRSF000027">
    <property type="entry name" value="Cytc_c_prime"/>
    <property type="match status" value="1"/>
</dbReference>
<evidence type="ECO:0000256" key="5">
    <source>
        <dbReference type="ARBA" id="ARBA00023004"/>
    </source>
</evidence>
<keyword evidence="2" id="KW-0349">Heme</keyword>
<keyword evidence="1" id="KW-0813">Transport</keyword>
<dbReference type="Gene3D" id="1.20.120.10">
    <property type="entry name" value="Cytochrome c/b562"/>
    <property type="match status" value="1"/>
</dbReference>
<evidence type="ECO:0000313" key="7">
    <source>
        <dbReference type="EMBL" id="MCV2368055.1"/>
    </source>
</evidence>
<dbReference type="Proteomes" id="UP001209701">
    <property type="component" value="Unassembled WGS sequence"/>
</dbReference>
<keyword evidence="8" id="KW-1185">Reference proteome</keyword>
<keyword evidence="3" id="KW-0479">Metal-binding</keyword>
<evidence type="ECO:0000256" key="1">
    <source>
        <dbReference type="ARBA" id="ARBA00022448"/>
    </source>
</evidence>
<proteinExistence type="predicted"/>
<feature type="signal peptide" evidence="6">
    <location>
        <begin position="1"/>
        <end position="27"/>
    </location>
</feature>
<dbReference type="EMBL" id="JAJIRN010000003">
    <property type="protein sequence ID" value="MCV2368055.1"/>
    <property type="molecule type" value="Genomic_DNA"/>
</dbReference>
<evidence type="ECO:0000256" key="2">
    <source>
        <dbReference type="ARBA" id="ARBA00022617"/>
    </source>
</evidence>
<keyword evidence="4" id="KW-0249">Electron transport</keyword>
<organism evidence="7 8">
    <name type="scientific">Roseateles oligotrophus</name>
    <dbReference type="NCBI Taxonomy" id="1769250"/>
    <lineage>
        <taxon>Bacteria</taxon>
        <taxon>Pseudomonadati</taxon>
        <taxon>Pseudomonadota</taxon>
        <taxon>Betaproteobacteria</taxon>
        <taxon>Burkholderiales</taxon>
        <taxon>Sphaerotilaceae</taxon>
        <taxon>Roseateles</taxon>
    </lineage>
</organism>
<dbReference type="InterPro" id="IPR012127">
    <property type="entry name" value="Cyt_c_prime"/>
</dbReference>
<dbReference type="Pfam" id="PF01322">
    <property type="entry name" value="Cytochrom_C_2"/>
    <property type="match status" value="1"/>
</dbReference>
<dbReference type="InterPro" id="IPR010980">
    <property type="entry name" value="Cyt_c/b562"/>
</dbReference>
<dbReference type="InterPro" id="IPR015984">
    <property type="entry name" value="Cyt_c_prime_subgr"/>
</dbReference>
<dbReference type="RefSeq" id="WP_263570676.1">
    <property type="nucleotide sequence ID" value="NZ_JAJIRN010000003.1"/>
</dbReference>
<keyword evidence="6" id="KW-0732">Signal</keyword>
<evidence type="ECO:0000313" key="8">
    <source>
        <dbReference type="Proteomes" id="UP001209701"/>
    </source>
</evidence>
<dbReference type="PROSITE" id="PS51009">
    <property type="entry name" value="CYTCII"/>
    <property type="match status" value="1"/>
</dbReference>
<evidence type="ECO:0000256" key="3">
    <source>
        <dbReference type="ARBA" id="ARBA00022723"/>
    </source>
</evidence>
<comment type="caution">
    <text evidence="7">The sequence shown here is derived from an EMBL/GenBank/DDBJ whole genome shotgun (WGS) entry which is preliminary data.</text>
</comment>
<dbReference type="InterPro" id="IPR002321">
    <property type="entry name" value="Cyt_c_II"/>
</dbReference>
<keyword evidence="5" id="KW-0408">Iron</keyword>
<reference evidence="7 8" key="1">
    <citation type="submission" date="2021-11" db="EMBL/GenBank/DDBJ databases">
        <authorList>
            <person name="Liang Q."/>
            <person name="Mou H."/>
            <person name="Liu Z."/>
        </authorList>
    </citation>
    <scope>NUCLEOTIDE SEQUENCE [LARGE SCALE GENOMIC DNA]</scope>
    <source>
        <strain evidence="7 8">CHU3</strain>
    </source>
</reference>
<evidence type="ECO:0000256" key="6">
    <source>
        <dbReference type="SAM" id="SignalP"/>
    </source>
</evidence>
<name>A0ABT2YDD4_9BURK</name>
<evidence type="ECO:0000256" key="4">
    <source>
        <dbReference type="ARBA" id="ARBA00022982"/>
    </source>
</evidence>
<dbReference type="PRINTS" id="PR00608">
    <property type="entry name" value="CYTCHROMECII"/>
</dbReference>